<proteinExistence type="predicted"/>
<evidence type="ECO:0000313" key="1">
    <source>
        <dbReference type="EMBL" id="CCC41154.1"/>
    </source>
</evidence>
<dbReference type="AlphaFoldDB" id="G0LM34"/>
<gene>
    <name evidence="1" type="ordered locus">Hqrw_3386</name>
</gene>
<dbReference type="EMBL" id="FR746099">
    <property type="protein sequence ID" value="CCC41154.1"/>
    <property type="molecule type" value="Genomic_DNA"/>
</dbReference>
<dbReference type="Proteomes" id="UP000007954">
    <property type="component" value="Chromosome"/>
</dbReference>
<evidence type="ECO:0000313" key="2">
    <source>
        <dbReference type="Proteomes" id="UP000007954"/>
    </source>
</evidence>
<dbReference type="KEGG" id="hwc:Hqrw_3386"/>
<accession>G0LM34</accession>
<name>G0LM34_HALWC</name>
<organism evidence="1 2">
    <name type="scientific">Haloquadratum walsbyi (strain DSM 16854 / JCM 12705 / C23)</name>
    <dbReference type="NCBI Taxonomy" id="768065"/>
    <lineage>
        <taxon>Archaea</taxon>
        <taxon>Methanobacteriati</taxon>
        <taxon>Methanobacteriota</taxon>
        <taxon>Stenosarchaea group</taxon>
        <taxon>Halobacteria</taxon>
        <taxon>Halobacteriales</taxon>
        <taxon>Haloferacaceae</taxon>
        <taxon>Haloquadratum</taxon>
    </lineage>
</organism>
<sequence length="83" mass="9344">MLKLKPQFENEPTSSIIYHRDCQLVSAGLTSHSDCLDLAPTTMNEDAKSRVAIYTSTVTEFKTDRIYNIPLTLRGCADHELKV</sequence>
<protein>
    <submittedName>
        <fullName evidence="1">Uncharacterized protein</fullName>
    </submittedName>
</protein>
<reference evidence="1 2" key="1">
    <citation type="journal article" date="2011" name="PLoS ONE">
        <title>Haloquadratum walsbyi: limited diversity in a global pond.</title>
        <authorList>
            <person name="Dyall-Smith M."/>
            <person name="Pfeiffer F."/>
            <person name="Klee K."/>
            <person name="Palm P."/>
            <person name="Gross K."/>
            <person name="Schuster S.C."/>
            <person name="Rampp M."/>
            <person name="Oesterhelt D."/>
        </authorList>
    </citation>
    <scope>NUCLEOTIDE SEQUENCE [LARGE SCALE GENOMIC DNA]</scope>
    <source>
        <strain evidence="2">DSM 16854 / JCM 12705 / C23</strain>
    </source>
</reference>
<dbReference type="HOGENOM" id="CLU_2534620_0_0_2"/>